<gene>
    <name evidence="1" type="ORF">LAESUDRAFT_656408</name>
</gene>
<dbReference type="AlphaFoldDB" id="A0A165DNJ8"/>
<name>A0A165DNJ8_9APHY</name>
<proteinExistence type="predicted"/>
<evidence type="ECO:0000313" key="1">
    <source>
        <dbReference type="EMBL" id="KZT05274.1"/>
    </source>
</evidence>
<sequence>MHVFSRTVSSSHTRRARILPPELTDIVIGYLHDDSASLKSVSLASRDMLPSTRTHLFYSIALYHSRLLDAFVALLQTSPHLAGCVKCL</sequence>
<dbReference type="OrthoDB" id="2977329at2759"/>
<dbReference type="InParanoid" id="A0A165DNJ8"/>
<dbReference type="RefSeq" id="XP_040763014.1">
    <property type="nucleotide sequence ID" value="XM_040904616.1"/>
</dbReference>
<feature type="non-terminal residue" evidence="1">
    <location>
        <position position="88"/>
    </location>
</feature>
<accession>A0A165DNJ8</accession>
<protein>
    <recommendedName>
        <fullName evidence="3">F-box domain-containing protein</fullName>
    </recommendedName>
</protein>
<dbReference type="GeneID" id="63821646"/>
<organism evidence="1 2">
    <name type="scientific">Laetiporus sulphureus 93-53</name>
    <dbReference type="NCBI Taxonomy" id="1314785"/>
    <lineage>
        <taxon>Eukaryota</taxon>
        <taxon>Fungi</taxon>
        <taxon>Dikarya</taxon>
        <taxon>Basidiomycota</taxon>
        <taxon>Agaricomycotina</taxon>
        <taxon>Agaricomycetes</taxon>
        <taxon>Polyporales</taxon>
        <taxon>Laetiporus</taxon>
    </lineage>
</organism>
<dbReference type="Proteomes" id="UP000076871">
    <property type="component" value="Unassembled WGS sequence"/>
</dbReference>
<reference evidence="1 2" key="1">
    <citation type="journal article" date="2016" name="Mol. Biol. Evol.">
        <title>Comparative Genomics of Early-Diverging Mushroom-Forming Fungi Provides Insights into the Origins of Lignocellulose Decay Capabilities.</title>
        <authorList>
            <person name="Nagy L.G."/>
            <person name="Riley R."/>
            <person name="Tritt A."/>
            <person name="Adam C."/>
            <person name="Daum C."/>
            <person name="Floudas D."/>
            <person name="Sun H."/>
            <person name="Yadav J.S."/>
            <person name="Pangilinan J."/>
            <person name="Larsson K.H."/>
            <person name="Matsuura K."/>
            <person name="Barry K."/>
            <person name="Labutti K."/>
            <person name="Kuo R."/>
            <person name="Ohm R.A."/>
            <person name="Bhattacharya S.S."/>
            <person name="Shirouzu T."/>
            <person name="Yoshinaga Y."/>
            <person name="Martin F.M."/>
            <person name="Grigoriev I.V."/>
            <person name="Hibbett D.S."/>
        </authorList>
    </citation>
    <scope>NUCLEOTIDE SEQUENCE [LARGE SCALE GENOMIC DNA]</scope>
    <source>
        <strain evidence="1 2">93-53</strain>
    </source>
</reference>
<evidence type="ECO:0008006" key="3">
    <source>
        <dbReference type="Google" id="ProtNLM"/>
    </source>
</evidence>
<evidence type="ECO:0000313" key="2">
    <source>
        <dbReference type="Proteomes" id="UP000076871"/>
    </source>
</evidence>
<keyword evidence="2" id="KW-1185">Reference proteome</keyword>
<dbReference type="EMBL" id="KV427631">
    <property type="protein sequence ID" value="KZT05274.1"/>
    <property type="molecule type" value="Genomic_DNA"/>
</dbReference>